<protein>
    <submittedName>
        <fullName evidence="5">Glycoside hydrolase family 31 protein</fullName>
    </submittedName>
</protein>
<dbReference type="Pfam" id="PF21365">
    <property type="entry name" value="Glyco_hydro_31_3rd"/>
    <property type="match status" value="1"/>
</dbReference>
<keyword evidence="2 5" id="KW-0378">Hydrolase</keyword>
<dbReference type="AlphaFoldDB" id="A0A9W9AVW3"/>
<keyword evidence="6" id="KW-1185">Reference proteome</keyword>
<dbReference type="GO" id="GO:0004553">
    <property type="term" value="F:hydrolase activity, hydrolyzing O-glycosyl compounds"/>
    <property type="evidence" value="ECO:0007669"/>
    <property type="project" value="InterPro"/>
</dbReference>
<comment type="caution">
    <text evidence="5">The sequence shown here is derived from an EMBL/GenBank/DDBJ whole genome shotgun (WGS) entry which is preliminary data.</text>
</comment>
<dbReference type="InterPro" id="IPR017853">
    <property type="entry name" value="GH"/>
</dbReference>
<dbReference type="InterPro" id="IPR013780">
    <property type="entry name" value="Glyco_hydro_b"/>
</dbReference>
<evidence type="ECO:0000256" key="2">
    <source>
        <dbReference type="RuleBase" id="RU361185"/>
    </source>
</evidence>
<feature type="domain" description="Glycoside hydrolase family 31 TIM barrel" evidence="3">
    <location>
        <begin position="376"/>
        <end position="729"/>
    </location>
</feature>
<dbReference type="Proteomes" id="UP001150266">
    <property type="component" value="Unassembled WGS sequence"/>
</dbReference>
<comment type="similarity">
    <text evidence="1 2">Belongs to the glycosyl hydrolase 31 family.</text>
</comment>
<dbReference type="PANTHER" id="PTHR43863:SF2">
    <property type="entry name" value="MALTASE-GLUCOAMYLASE"/>
    <property type="match status" value="1"/>
</dbReference>
<proteinExistence type="inferred from homology"/>
<evidence type="ECO:0000313" key="6">
    <source>
        <dbReference type="Proteomes" id="UP001150266"/>
    </source>
</evidence>
<dbReference type="GO" id="GO:0005975">
    <property type="term" value="P:carbohydrate metabolic process"/>
    <property type="evidence" value="ECO:0007669"/>
    <property type="project" value="InterPro"/>
</dbReference>
<dbReference type="CDD" id="cd14752">
    <property type="entry name" value="GH31_N"/>
    <property type="match status" value="1"/>
</dbReference>
<dbReference type="Gene3D" id="2.60.40.1180">
    <property type="entry name" value="Golgi alpha-mannosidase II"/>
    <property type="match status" value="1"/>
</dbReference>
<evidence type="ECO:0000259" key="3">
    <source>
        <dbReference type="Pfam" id="PF01055"/>
    </source>
</evidence>
<feature type="domain" description="Glycosyl hydrolase family 31 C-terminal" evidence="4">
    <location>
        <begin position="740"/>
        <end position="839"/>
    </location>
</feature>
<evidence type="ECO:0000259" key="4">
    <source>
        <dbReference type="Pfam" id="PF21365"/>
    </source>
</evidence>
<dbReference type="OrthoDB" id="10070917at2759"/>
<dbReference type="InterPro" id="IPR000322">
    <property type="entry name" value="Glyco_hydro_31_TIM"/>
</dbReference>
<name>A0A9W9AVW3_9AGAR</name>
<accession>A0A9W9AVW3</accession>
<dbReference type="InterPro" id="IPR051816">
    <property type="entry name" value="Glycosyl_Hydrolase_31"/>
</dbReference>
<dbReference type="Gene3D" id="2.60.40.1760">
    <property type="entry name" value="glycosyl hydrolase (family 31)"/>
    <property type="match status" value="1"/>
</dbReference>
<dbReference type="Gene3D" id="3.20.20.80">
    <property type="entry name" value="Glycosidases"/>
    <property type="match status" value="1"/>
</dbReference>
<dbReference type="SUPFAM" id="SSF51445">
    <property type="entry name" value="(Trans)glycosidases"/>
    <property type="match status" value="1"/>
</dbReference>
<keyword evidence="2" id="KW-0326">Glycosidase</keyword>
<dbReference type="GO" id="GO:0030246">
    <property type="term" value="F:carbohydrate binding"/>
    <property type="evidence" value="ECO:0007669"/>
    <property type="project" value="InterPro"/>
</dbReference>
<reference evidence="5" key="1">
    <citation type="submission" date="2022-08" db="EMBL/GenBank/DDBJ databases">
        <title>A Global Phylogenomic Analysis of the Shiitake Genus Lentinula.</title>
        <authorList>
            <consortium name="DOE Joint Genome Institute"/>
            <person name="Sierra-Patev S."/>
            <person name="Min B."/>
            <person name="Naranjo-Ortiz M."/>
            <person name="Looney B."/>
            <person name="Konkel Z."/>
            <person name="Slot J.C."/>
            <person name="Sakamoto Y."/>
            <person name="Steenwyk J.L."/>
            <person name="Rokas A."/>
            <person name="Carro J."/>
            <person name="Camarero S."/>
            <person name="Ferreira P."/>
            <person name="Molpeceres G."/>
            <person name="Ruiz-Duenas F.J."/>
            <person name="Serrano A."/>
            <person name="Henrissat B."/>
            <person name="Drula E."/>
            <person name="Hughes K.W."/>
            <person name="Mata J.L."/>
            <person name="Ishikawa N.K."/>
            <person name="Vargas-Isla R."/>
            <person name="Ushijima S."/>
            <person name="Smith C.A."/>
            <person name="Ahrendt S."/>
            <person name="Andreopoulos W."/>
            <person name="He G."/>
            <person name="Labutti K."/>
            <person name="Lipzen A."/>
            <person name="Ng V."/>
            <person name="Riley R."/>
            <person name="Sandor L."/>
            <person name="Barry K."/>
            <person name="Martinez A.T."/>
            <person name="Xiao Y."/>
            <person name="Gibbons J.G."/>
            <person name="Terashima K."/>
            <person name="Grigoriev I.V."/>
            <person name="Hibbett D.S."/>
        </authorList>
    </citation>
    <scope>NUCLEOTIDE SEQUENCE</scope>
    <source>
        <strain evidence="5">JLM2183</strain>
    </source>
</reference>
<organism evidence="5 6">
    <name type="scientific">Lentinula aciculospora</name>
    <dbReference type="NCBI Taxonomy" id="153920"/>
    <lineage>
        <taxon>Eukaryota</taxon>
        <taxon>Fungi</taxon>
        <taxon>Dikarya</taxon>
        <taxon>Basidiomycota</taxon>
        <taxon>Agaricomycotina</taxon>
        <taxon>Agaricomycetes</taxon>
        <taxon>Agaricomycetidae</taxon>
        <taxon>Agaricales</taxon>
        <taxon>Marasmiineae</taxon>
        <taxon>Omphalotaceae</taxon>
        <taxon>Lentinula</taxon>
    </lineage>
</organism>
<evidence type="ECO:0000313" key="5">
    <source>
        <dbReference type="EMBL" id="KAJ4490336.1"/>
    </source>
</evidence>
<sequence>MHLCDRTPAMSVAYRMRVHASFLLPPCHNVHVRLRFQSFSSQKRGSVSMYANRWTTFRRYVRSARKKYIMGPASVRDHAVCLCNTTSSLDLCDTCIMKLEQMQDVLTSYTVMLFKWPFRPVAATAALVIASATTPGASEYFQPNSTGVKLQNGYERVYIQPFGNHGMRVRASIMRDPTGNEWSALLDPPIEGPGGNSGLNHDISVPYQGNATIRNGNIIASVHLGVLSFFRVESNESTTSLTKEYTDTKAIAPRFYTQDFRSSNFESQFDFSSDPDEQFYGAGQQACCLDHSVNKKGQVIDLINFNSHVTLPVYMSNKGYLQYFNMPSQGRIEFGTFRTRHVASETTVVDYYITTASPGDYDALQKQFTGVTGRQPTPPDFILGYQQSKLRYFNQTQILDLAQRFHDEEVNVSLIVVDFFAWKFQGDWSFNPEFWPDPAGMAATVKKLTGAEMMVSLWPSMEDLSVNYLPTQEQGLLATTRDGTGISDSFAGVYTRLIDSTNPAAREFLWKRLNESYYSAGIHNFWIDQADGGTLGEAFENNGQVITQIPYARAFSQYFIGTQEAAGKMYPWFHQQAIDEGFANLTGKVISTQCDHMSLTRSTFVGGQRFCSYLWSGDTDSRFDVLLQQITVGVSVAASGISSWTLDIGGFEGLNVDTDEGRELFVRWLSMGVFLPYMRVHGDRSCNIPPDPRQMFANLCPNEPWSYGEANFLIIKKYIALRYQLKPYVKRLFEMLQQSGKTIMRPLYYDFSLLDPVVVNGTQANDPTIIHQFMMGPRILIAPVGELGVTSKEVYLPILSETAKSQGFAWTHWWTDKNFGNGGERITVDAPLDEIPVFYLGSKSDILSGSL</sequence>
<dbReference type="SUPFAM" id="SSF51011">
    <property type="entry name" value="Glycosyl hydrolase domain"/>
    <property type="match status" value="1"/>
</dbReference>
<dbReference type="InterPro" id="IPR048395">
    <property type="entry name" value="Glyco_hydro_31_C"/>
</dbReference>
<gene>
    <name evidence="5" type="ORF">J3R30DRAFT_3420936</name>
</gene>
<dbReference type="InterPro" id="IPR011013">
    <property type="entry name" value="Gal_mutarotase_sf_dom"/>
</dbReference>
<dbReference type="Pfam" id="PF01055">
    <property type="entry name" value="Glyco_hydro_31_2nd"/>
    <property type="match status" value="1"/>
</dbReference>
<evidence type="ECO:0000256" key="1">
    <source>
        <dbReference type="ARBA" id="ARBA00007806"/>
    </source>
</evidence>
<dbReference type="PANTHER" id="PTHR43863">
    <property type="entry name" value="HYDROLASE, PUTATIVE (AFU_ORTHOLOGUE AFUA_1G03140)-RELATED"/>
    <property type="match status" value="1"/>
</dbReference>
<dbReference type="SUPFAM" id="SSF74650">
    <property type="entry name" value="Galactose mutarotase-like"/>
    <property type="match status" value="1"/>
</dbReference>
<dbReference type="EMBL" id="JAOTPV010000001">
    <property type="protein sequence ID" value="KAJ4490336.1"/>
    <property type="molecule type" value="Genomic_DNA"/>
</dbReference>